<sequence>MSDNIIIRAAEGKWTVRAGGAVIGESRDALEVREGDLPPVIYFPRADIAMAFLDNSATVTTCPYKGEAKHFSIQTKSTVIEDAAWSHDAPIEDLEQIKGHMAFYADKATVART</sequence>
<dbReference type="InterPro" id="IPR007361">
    <property type="entry name" value="DUF427"/>
</dbReference>
<dbReference type="EMBL" id="OMOI01000001">
    <property type="protein sequence ID" value="SPF76563.1"/>
    <property type="molecule type" value="Genomic_DNA"/>
</dbReference>
<dbReference type="RefSeq" id="WP_108856552.1">
    <property type="nucleotide sequence ID" value="NZ_OMOI01000001.1"/>
</dbReference>
<proteinExistence type="predicted"/>
<evidence type="ECO:0000259" key="1">
    <source>
        <dbReference type="Pfam" id="PF04248"/>
    </source>
</evidence>
<dbReference type="Gene3D" id="2.170.150.40">
    <property type="entry name" value="Domain of unknown function (DUF427)"/>
    <property type="match status" value="1"/>
</dbReference>
<name>A0A2R8AKJ7_9RHOB</name>
<organism evidence="2 3">
    <name type="scientific">Aliiroseovarius pelagivivens</name>
    <dbReference type="NCBI Taxonomy" id="1639690"/>
    <lineage>
        <taxon>Bacteria</taxon>
        <taxon>Pseudomonadati</taxon>
        <taxon>Pseudomonadota</taxon>
        <taxon>Alphaproteobacteria</taxon>
        <taxon>Rhodobacterales</taxon>
        <taxon>Paracoccaceae</taxon>
        <taxon>Aliiroseovarius</taxon>
    </lineage>
</organism>
<accession>A0A2R8AKJ7</accession>
<protein>
    <recommendedName>
        <fullName evidence="1">DUF427 domain-containing protein</fullName>
    </recommendedName>
</protein>
<dbReference type="PANTHER" id="PTHR34310">
    <property type="entry name" value="DUF427 DOMAIN PROTEIN (AFU_ORTHOLOGUE AFUA_3G02220)"/>
    <property type="match status" value="1"/>
</dbReference>
<dbReference type="AlphaFoldDB" id="A0A2R8AKJ7"/>
<dbReference type="InterPro" id="IPR038694">
    <property type="entry name" value="DUF427_sf"/>
</dbReference>
<dbReference type="Pfam" id="PF04248">
    <property type="entry name" value="NTP_transf_9"/>
    <property type="match status" value="1"/>
</dbReference>
<gene>
    <name evidence="2" type="ORF">ALP8811_01571</name>
</gene>
<keyword evidence="3" id="KW-1185">Reference proteome</keyword>
<evidence type="ECO:0000313" key="2">
    <source>
        <dbReference type="EMBL" id="SPF76563.1"/>
    </source>
</evidence>
<reference evidence="2 3" key="1">
    <citation type="submission" date="2018-03" db="EMBL/GenBank/DDBJ databases">
        <authorList>
            <person name="Keele B.F."/>
        </authorList>
    </citation>
    <scope>NUCLEOTIDE SEQUENCE [LARGE SCALE GENOMIC DNA]</scope>
    <source>
        <strain evidence="2 3">CECT 8811</strain>
    </source>
</reference>
<dbReference type="PANTHER" id="PTHR34310:SF9">
    <property type="entry name" value="BLR5716 PROTEIN"/>
    <property type="match status" value="1"/>
</dbReference>
<evidence type="ECO:0000313" key="3">
    <source>
        <dbReference type="Proteomes" id="UP000244911"/>
    </source>
</evidence>
<feature type="domain" description="DUF427" evidence="1">
    <location>
        <begin position="15"/>
        <end position="105"/>
    </location>
</feature>
<dbReference type="Proteomes" id="UP000244911">
    <property type="component" value="Unassembled WGS sequence"/>
</dbReference>
<dbReference type="OrthoDB" id="9815163at2"/>